<proteinExistence type="predicted"/>
<keyword evidence="2" id="KW-1185">Reference proteome</keyword>
<name>A0ABW1AWG9_9RHOO</name>
<evidence type="ECO:0008006" key="3">
    <source>
        <dbReference type="Google" id="ProtNLM"/>
    </source>
</evidence>
<accession>A0ABW1AWG9</accession>
<dbReference type="Proteomes" id="UP001595974">
    <property type="component" value="Unassembled WGS sequence"/>
</dbReference>
<gene>
    <name evidence="1" type="ORF">ACFPTN_18830</name>
</gene>
<protein>
    <recommendedName>
        <fullName evidence="3">SH3b domain-containing protein</fullName>
    </recommendedName>
</protein>
<sequence>MELERASWMAAMAQSHSLAEQMKKLVGDTSLAAQMSKQAKELQAYSLPEQMKLLIPENSLAVQMAKRWQEVQRTEQESIRRMLEPLQDIRSSLLKDSAIQRMLEDLAKPLAASEQFAKLIEQATGSSAVLKAMHADIEGSIESTRKILADASVSSGIGQLMKSFEEANKRWIVPQPLLDSIGALQALQERLGRLSLPVIDAASAATLAKVLGPEGIKAQLAAMGINADGSVIVQFVQQEDGLGLSRKTLELMALLGFILAVLIPLYQELSSSRWQAATDRTLAGQTERIEALGTNLEAQRKTIDALTKLVERALVQEAKRQEERFVVLDRVALVRSKPEHGSAVQGKLLPREVVRPISERGKWIEFEYYHWLYQEHRTGWALKKYFQRVPANFEKPGKEEATTP</sequence>
<dbReference type="RefSeq" id="WP_385961771.1">
    <property type="nucleotide sequence ID" value="NZ_JBHSOG010000094.1"/>
</dbReference>
<organism evidence="1 2">
    <name type="scientific">Thauera sinica</name>
    <dbReference type="NCBI Taxonomy" id="2665146"/>
    <lineage>
        <taxon>Bacteria</taxon>
        <taxon>Pseudomonadati</taxon>
        <taxon>Pseudomonadota</taxon>
        <taxon>Betaproteobacteria</taxon>
        <taxon>Rhodocyclales</taxon>
        <taxon>Zoogloeaceae</taxon>
        <taxon>Thauera</taxon>
    </lineage>
</organism>
<evidence type="ECO:0000313" key="1">
    <source>
        <dbReference type="EMBL" id="MFC5771439.1"/>
    </source>
</evidence>
<comment type="caution">
    <text evidence="1">The sequence shown here is derived from an EMBL/GenBank/DDBJ whole genome shotgun (WGS) entry which is preliminary data.</text>
</comment>
<dbReference type="Gene3D" id="2.30.30.40">
    <property type="entry name" value="SH3 Domains"/>
    <property type="match status" value="1"/>
</dbReference>
<dbReference type="EMBL" id="JBHSOG010000094">
    <property type="protein sequence ID" value="MFC5771439.1"/>
    <property type="molecule type" value="Genomic_DNA"/>
</dbReference>
<reference evidence="2" key="1">
    <citation type="journal article" date="2019" name="Int. J. Syst. Evol. Microbiol.">
        <title>The Global Catalogue of Microorganisms (GCM) 10K type strain sequencing project: providing services to taxonomists for standard genome sequencing and annotation.</title>
        <authorList>
            <consortium name="The Broad Institute Genomics Platform"/>
            <consortium name="The Broad Institute Genome Sequencing Center for Infectious Disease"/>
            <person name="Wu L."/>
            <person name="Ma J."/>
        </authorList>
    </citation>
    <scope>NUCLEOTIDE SEQUENCE [LARGE SCALE GENOMIC DNA]</scope>
    <source>
        <strain evidence="2">SHR3</strain>
    </source>
</reference>
<evidence type="ECO:0000313" key="2">
    <source>
        <dbReference type="Proteomes" id="UP001595974"/>
    </source>
</evidence>